<proteinExistence type="predicted"/>
<evidence type="ECO:0000256" key="1">
    <source>
        <dbReference type="SAM" id="MobiDB-lite"/>
    </source>
</evidence>
<dbReference type="EMBL" id="LT635617">
    <property type="protein sequence ID" value="VUZ94578.1"/>
    <property type="molecule type" value="Genomic_DNA"/>
</dbReference>
<accession>A0A564ZSQ7</accession>
<feature type="region of interest" description="Disordered" evidence="1">
    <location>
        <begin position="191"/>
        <end position="251"/>
    </location>
</feature>
<name>A0A564ZSQ7_PLAVI</name>
<feature type="compositionally biased region" description="Polar residues" evidence="1">
    <location>
        <begin position="268"/>
        <end position="293"/>
    </location>
</feature>
<keyword evidence="2" id="KW-0472">Membrane</keyword>
<dbReference type="VEuPathDB" id="PlasmoDB:PVX_004503"/>
<gene>
    <name evidence="3" type="ORF">PVP01_0624900</name>
</gene>
<dbReference type="VEuPathDB" id="PlasmoDB:PVPAM_050042600"/>
<dbReference type="Proteomes" id="UP000220605">
    <property type="component" value="Chromosome 6"/>
</dbReference>
<feature type="region of interest" description="Disordered" evidence="1">
    <location>
        <begin position="265"/>
        <end position="331"/>
    </location>
</feature>
<organism evidence="3 4">
    <name type="scientific">Plasmodium vivax</name>
    <name type="common">malaria parasite P. vivax</name>
    <dbReference type="NCBI Taxonomy" id="5855"/>
    <lineage>
        <taxon>Eukaryota</taxon>
        <taxon>Sar</taxon>
        <taxon>Alveolata</taxon>
        <taxon>Apicomplexa</taxon>
        <taxon>Aconoidasida</taxon>
        <taxon>Haemosporida</taxon>
        <taxon>Plasmodiidae</taxon>
        <taxon>Plasmodium</taxon>
        <taxon>Plasmodium (Plasmodium)</taxon>
    </lineage>
</organism>
<dbReference type="VEuPathDB" id="PlasmoDB:PVW1_050040300"/>
<keyword evidence="2" id="KW-0812">Transmembrane</keyword>
<evidence type="ECO:0000313" key="4">
    <source>
        <dbReference type="Proteomes" id="UP000220605"/>
    </source>
</evidence>
<protein>
    <submittedName>
        <fullName evidence="3">PIR protein</fullName>
    </submittedName>
</protein>
<feature type="compositionally biased region" description="Polar residues" evidence="1">
    <location>
        <begin position="221"/>
        <end position="251"/>
    </location>
</feature>
<feature type="transmembrane region" description="Helical" evidence="2">
    <location>
        <begin position="398"/>
        <end position="421"/>
    </location>
</feature>
<feature type="compositionally biased region" description="Basic and acidic residues" evidence="1">
    <location>
        <begin position="295"/>
        <end position="316"/>
    </location>
</feature>
<dbReference type="OrthoDB" id="389016at2759"/>
<feature type="region of interest" description="Disordered" evidence="1">
    <location>
        <begin position="152"/>
        <end position="178"/>
    </location>
</feature>
<keyword evidence="2" id="KW-1133">Transmembrane helix</keyword>
<reference evidence="4" key="1">
    <citation type="submission" date="2016-07" db="EMBL/GenBank/DDBJ databases">
        <authorList>
            <consortium name="Pathogen Informatics"/>
        </authorList>
    </citation>
    <scope>NUCLEOTIDE SEQUENCE [LARGE SCALE GENOMIC DNA]</scope>
</reference>
<sequence length="465" mass="51375">MTGWRGLPKGLLNSFRNYNQPECMNKYVNYQKEIQNEISALSKRDPQKFCNDCQRIRQKIFNRYSEIKYCYDYDLLKNKLIEDDEIKDFLEKCLQPPKCSYNGVSNARNPPALKSKSGNTCRGRNVCNSIATPVQESAGKVQQELKLKPLETNLPPRQENLNINQPQAEGGGLTKANTISDNQKNVSITNNPAVVQPQASDPKGSHPFSKGGHESIPKQPPSASQHLLPSGFDNNSNDSSPQVKPGSETSTTVIAQEKGSEAVILGNGQHSPPYVSSSAPGAQELRSTISAPQDSDVRRLDNKIPGTENHDEKPPGGEDGSAITVGDRNSGSEVVGDFVDRTLDLSGDPLYSKLTDDRVDGEKIFSQAFAETPIDVQISDATTGDNSEIPYKKYTTMALAPTGIIMLMTLLSKYTSLGMLFTKKRRNTRKDIKENIERILLLESPAKTEESSYSFAYSPSQYWEK</sequence>
<evidence type="ECO:0000313" key="3">
    <source>
        <dbReference type="EMBL" id="VUZ94578.1"/>
    </source>
</evidence>
<dbReference type="AlphaFoldDB" id="A0A564ZSQ7"/>
<dbReference type="VEuPathDB" id="PlasmoDB:PVP01_0624900"/>
<evidence type="ECO:0000256" key="2">
    <source>
        <dbReference type="SAM" id="Phobius"/>
    </source>
</evidence>